<dbReference type="Gene3D" id="1.10.510.10">
    <property type="entry name" value="Transferase(Phosphotransferase) domain 1"/>
    <property type="match status" value="1"/>
</dbReference>
<keyword evidence="6" id="KW-0067">ATP-binding</keyword>
<keyword evidence="2" id="KW-0723">Serine/threonine-protein kinase</keyword>
<dbReference type="SMART" id="SM01260">
    <property type="entry name" value="LANC_like"/>
    <property type="match status" value="1"/>
</dbReference>
<dbReference type="InterPro" id="IPR007822">
    <property type="entry name" value="LANC-like"/>
</dbReference>
<dbReference type="GO" id="GO:0031179">
    <property type="term" value="P:peptide modification"/>
    <property type="evidence" value="ECO:0007669"/>
    <property type="project" value="InterPro"/>
</dbReference>
<proteinExistence type="predicted"/>
<dbReference type="AlphaFoldDB" id="A0A1K0FT03"/>
<dbReference type="EMBL" id="MEIA01000007">
    <property type="protein sequence ID" value="OJF15941.1"/>
    <property type="molecule type" value="Genomic_DNA"/>
</dbReference>
<keyword evidence="4" id="KW-0547">Nucleotide-binding</keyword>
<dbReference type="InterPro" id="IPR053524">
    <property type="entry name" value="Aerial_hyphae_peptide-synth"/>
</dbReference>
<dbReference type="GO" id="GO:0004674">
    <property type="term" value="F:protein serine/threonine kinase activity"/>
    <property type="evidence" value="ECO:0007669"/>
    <property type="project" value="UniProtKB-KW"/>
</dbReference>
<evidence type="ECO:0000256" key="6">
    <source>
        <dbReference type="ARBA" id="ARBA00022840"/>
    </source>
</evidence>
<dbReference type="PROSITE" id="PS50011">
    <property type="entry name" value="PROTEIN_KINASE_DOM"/>
    <property type="match status" value="1"/>
</dbReference>
<dbReference type="RefSeq" id="WP_071802888.1">
    <property type="nucleotide sequence ID" value="NZ_MEIA01000007.1"/>
</dbReference>
<dbReference type="InterPro" id="IPR057929">
    <property type="entry name" value="RamC_N"/>
</dbReference>
<dbReference type="PANTHER" id="PTHR43289:SF6">
    <property type="entry name" value="SERINE_THREONINE-PROTEIN KINASE NEKL-3"/>
    <property type="match status" value="1"/>
</dbReference>
<dbReference type="InterPro" id="IPR000719">
    <property type="entry name" value="Prot_kinase_dom"/>
</dbReference>
<evidence type="ECO:0000256" key="2">
    <source>
        <dbReference type="ARBA" id="ARBA00022527"/>
    </source>
</evidence>
<dbReference type="Pfam" id="PF25816">
    <property type="entry name" value="RamC_N"/>
    <property type="match status" value="1"/>
</dbReference>
<reference evidence="8 9" key="1">
    <citation type="submission" date="2016-09" db="EMBL/GenBank/DDBJ databases">
        <title>Couchioplanes caeruleus draft genome sequence.</title>
        <authorList>
            <person name="Sheehan J."/>
            <person name="Caffrey P."/>
        </authorList>
    </citation>
    <scope>NUCLEOTIDE SEQUENCE [LARGE SCALE GENOMIC DNA]</scope>
    <source>
        <strain evidence="8 9">DSM 43634</strain>
    </source>
</reference>
<dbReference type="Pfam" id="PF00069">
    <property type="entry name" value="Pkinase"/>
    <property type="match status" value="1"/>
</dbReference>
<dbReference type="SUPFAM" id="SSF158745">
    <property type="entry name" value="LanC-like"/>
    <property type="match status" value="1"/>
</dbReference>
<accession>A0A1K0FT03</accession>
<keyword evidence="5 8" id="KW-0418">Kinase</keyword>
<dbReference type="PANTHER" id="PTHR43289">
    <property type="entry name" value="MITOGEN-ACTIVATED PROTEIN KINASE KINASE KINASE 20-RELATED"/>
    <property type="match status" value="1"/>
</dbReference>
<protein>
    <recommendedName>
        <fullName evidence="1">non-specific serine/threonine protein kinase</fullName>
        <ecNumber evidence="1">2.7.11.1</ecNumber>
    </recommendedName>
</protein>
<sequence>MKLNPERLQPFCLADPLFFDTPERIADRAERLPAADRETPAGWTRTERGLWVSLRPPGVSLPEQGWKIHASATLDEVSRVCDIVWEYCVAHAVTFKFLRSAGAVRFANNKYAHRGSSGKALTLYPVDEAQLGRVLSDLSELLSGVPGPYILSDLRYGDGPLYVRYGGFSGRTCPDADGEPTPALAGPDGKLVPDVRGPAFRVPPWVTVPEVLRPHLARRDADHGVDFPYEVERALHFSNGGGVYVATHRTTGERVVLREARPHAGLDRDGADAIARLARERAVLERLASLSCVPRVLGFVTAWEHHFLVEEYVEGDNLLDAMVKRQPLLDPEPDPAAVAEYVEWVHDVMSGLECALTSVHARGIRFGDLHPANVMVRPDGRVVLVDFELATDLADEHPPALAAPGFTVPRGLSGAAADRYLFHCIRLWMFLPVTGGLARSPADLARLAGSAQRLYGLPASFPADLAHALGTAVPAADAGPAALLGGDQSDWPAIRASLIAGIHAGATPDRADRLFPGDPNQFATGGYTLAYGAAGVLHALHVTGAEIPDEYVTWMLRSVHRAQNPRPGLYDGLLGAAAVLYELGRVDEALDLVRRAVGQPLTTPGLFGGVAGAGVSLLHFARATGDEGLRAAATRMADALAPMIRAVATGRPAPSVRGGLLRGMSGPALFLLHLYEDTGDPAYLDLAGAALRADLACGERLANGTLQLVEEGRRYLLYLDGGSGGLGLVLQRYLRHRDEPAFRDEVAAIGHGCRSIFVRQPGLFRGRAGLIAALSHLPGPENPAAIAAHVRRLGWHAETYQGHLAFPGDKLMRLSMDLATGSAGILLALSTAFEGTAVLPYLDARVPAPTS</sequence>
<gene>
    <name evidence="8" type="ORF">BG844_01530</name>
</gene>
<dbReference type="SMART" id="SM00220">
    <property type="entry name" value="S_TKc"/>
    <property type="match status" value="1"/>
</dbReference>
<evidence type="ECO:0000313" key="9">
    <source>
        <dbReference type="Proteomes" id="UP000182486"/>
    </source>
</evidence>
<dbReference type="GO" id="GO:0005524">
    <property type="term" value="F:ATP binding"/>
    <property type="evidence" value="ECO:0007669"/>
    <property type="project" value="UniProtKB-KW"/>
</dbReference>
<evidence type="ECO:0000256" key="5">
    <source>
        <dbReference type="ARBA" id="ARBA00022777"/>
    </source>
</evidence>
<dbReference type="Proteomes" id="UP000182486">
    <property type="component" value="Unassembled WGS sequence"/>
</dbReference>
<evidence type="ECO:0000256" key="4">
    <source>
        <dbReference type="ARBA" id="ARBA00022741"/>
    </source>
</evidence>
<dbReference type="Gene3D" id="1.50.10.20">
    <property type="match status" value="1"/>
</dbReference>
<dbReference type="EC" id="2.7.11.1" evidence="1"/>
<organism evidence="8 9">
    <name type="scientific">Couchioplanes caeruleus subsp. caeruleus</name>
    <dbReference type="NCBI Taxonomy" id="56427"/>
    <lineage>
        <taxon>Bacteria</taxon>
        <taxon>Bacillati</taxon>
        <taxon>Actinomycetota</taxon>
        <taxon>Actinomycetes</taxon>
        <taxon>Micromonosporales</taxon>
        <taxon>Micromonosporaceae</taxon>
        <taxon>Couchioplanes</taxon>
    </lineage>
</organism>
<evidence type="ECO:0000256" key="3">
    <source>
        <dbReference type="ARBA" id="ARBA00022679"/>
    </source>
</evidence>
<dbReference type="CDD" id="cd04791">
    <property type="entry name" value="LanC_SerThrkinase"/>
    <property type="match status" value="1"/>
</dbReference>
<name>A0A1K0FT03_9ACTN</name>
<evidence type="ECO:0000256" key="1">
    <source>
        <dbReference type="ARBA" id="ARBA00012513"/>
    </source>
</evidence>
<dbReference type="InterPro" id="IPR058053">
    <property type="entry name" value="RamC_C"/>
</dbReference>
<evidence type="ECO:0000313" key="8">
    <source>
        <dbReference type="EMBL" id="OJF15941.1"/>
    </source>
</evidence>
<evidence type="ECO:0000259" key="7">
    <source>
        <dbReference type="PROSITE" id="PS50011"/>
    </source>
</evidence>
<keyword evidence="3" id="KW-0808">Transferase</keyword>
<dbReference type="NCBIfam" id="NF038151">
    <property type="entry name" value="lanthi_synth_III"/>
    <property type="match status" value="1"/>
</dbReference>
<keyword evidence="9" id="KW-1185">Reference proteome</keyword>
<comment type="caution">
    <text evidence="8">The sequence shown here is derived from an EMBL/GenBank/DDBJ whole genome shotgun (WGS) entry which is preliminary data.</text>
</comment>
<dbReference type="InterPro" id="IPR011009">
    <property type="entry name" value="Kinase-like_dom_sf"/>
</dbReference>
<dbReference type="SUPFAM" id="SSF56112">
    <property type="entry name" value="Protein kinase-like (PK-like)"/>
    <property type="match status" value="1"/>
</dbReference>
<feature type="domain" description="Protein kinase" evidence="7">
    <location>
        <begin position="229"/>
        <end position="541"/>
    </location>
</feature>